<dbReference type="Pfam" id="PF13432">
    <property type="entry name" value="TPR_16"/>
    <property type="match status" value="1"/>
</dbReference>
<feature type="repeat" description="TPR" evidence="1">
    <location>
        <begin position="18"/>
        <end position="51"/>
    </location>
</feature>
<dbReference type="InterPro" id="IPR019734">
    <property type="entry name" value="TPR_rpt"/>
</dbReference>
<dbReference type="Gene3D" id="1.25.40.10">
    <property type="entry name" value="Tetratricopeptide repeat domain"/>
    <property type="match status" value="1"/>
</dbReference>
<dbReference type="InterPro" id="IPR011990">
    <property type="entry name" value="TPR-like_helical_dom_sf"/>
</dbReference>
<proteinExistence type="predicted"/>
<dbReference type="PROSITE" id="PS50005">
    <property type="entry name" value="TPR"/>
    <property type="match status" value="1"/>
</dbReference>
<name>A0A369CJK8_9GAMM</name>
<keyword evidence="3" id="KW-1185">Reference proteome</keyword>
<keyword evidence="1" id="KW-0802">TPR repeat</keyword>
<evidence type="ECO:0000313" key="3">
    <source>
        <dbReference type="Proteomes" id="UP000252707"/>
    </source>
</evidence>
<organism evidence="2 3">
    <name type="scientific">Thioalbus denitrificans</name>
    <dbReference type="NCBI Taxonomy" id="547122"/>
    <lineage>
        <taxon>Bacteria</taxon>
        <taxon>Pseudomonadati</taxon>
        <taxon>Pseudomonadota</taxon>
        <taxon>Gammaproteobacteria</taxon>
        <taxon>Chromatiales</taxon>
        <taxon>Ectothiorhodospiraceae</taxon>
        <taxon>Thioalbus</taxon>
    </lineage>
</organism>
<gene>
    <name evidence="2" type="ORF">DFQ59_101184</name>
</gene>
<evidence type="ECO:0000313" key="2">
    <source>
        <dbReference type="EMBL" id="RCX32886.1"/>
    </source>
</evidence>
<sequence>MSVIENFEKMLAAGQDSALLRYGLGSAYLQAGDAARAAEHLARAVAQDPAYSAAWKAYGKALAGDGRTDAAAAAYERGITVAEERGDIQAAKEMKVFLKRLRKQAGGE</sequence>
<accession>A0A369CJK8</accession>
<dbReference type="OrthoDB" id="8421013at2"/>
<dbReference type="Proteomes" id="UP000252707">
    <property type="component" value="Unassembled WGS sequence"/>
</dbReference>
<dbReference type="SUPFAM" id="SSF48452">
    <property type="entry name" value="TPR-like"/>
    <property type="match status" value="1"/>
</dbReference>
<dbReference type="AlphaFoldDB" id="A0A369CJK8"/>
<reference evidence="2 3" key="1">
    <citation type="submission" date="2018-07" db="EMBL/GenBank/DDBJ databases">
        <title>Genomic Encyclopedia of Type Strains, Phase IV (KMG-IV): sequencing the most valuable type-strain genomes for metagenomic binning, comparative biology and taxonomic classification.</title>
        <authorList>
            <person name="Goeker M."/>
        </authorList>
    </citation>
    <scope>NUCLEOTIDE SEQUENCE [LARGE SCALE GENOMIC DNA]</scope>
    <source>
        <strain evidence="2 3">DSM 26407</strain>
    </source>
</reference>
<comment type="caution">
    <text evidence="2">The sequence shown here is derived from an EMBL/GenBank/DDBJ whole genome shotgun (WGS) entry which is preliminary data.</text>
</comment>
<dbReference type="SMART" id="SM00028">
    <property type="entry name" value="TPR"/>
    <property type="match status" value="2"/>
</dbReference>
<dbReference type="RefSeq" id="WP_114277786.1">
    <property type="nucleotide sequence ID" value="NZ_QPJY01000001.1"/>
</dbReference>
<evidence type="ECO:0000256" key="1">
    <source>
        <dbReference type="PROSITE-ProRule" id="PRU00339"/>
    </source>
</evidence>
<dbReference type="EMBL" id="QPJY01000001">
    <property type="protein sequence ID" value="RCX32886.1"/>
    <property type="molecule type" value="Genomic_DNA"/>
</dbReference>
<protein>
    <submittedName>
        <fullName evidence="2">Tetratricopeptide repeat protein</fullName>
    </submittedName>
</protein>